<keyword evidence="6" id="KW-1185">Reference proteome</keyword>
<proteinExistence type="inferred from homology"/>
<evidence type="ECO:0000313" key="5">
    <source>
        <dbReference type="EMBL" id="KAI1700074.1"/>
    </source>
</evidence>
<dbReference type="InterPro" id="IPR000182">
    <property type="entry name" value="GNAT_dom"/>
</dbReference>
<evidence type="ECO:0000259" key="4">
    <source>
        <dbReference type="PROSITE" id="PS51186"/>
    </source>
</evidence>
<dbReference type="EMBL" id="JAKKPZ010000157">
    <property type="protein sequence ID" value="KAI1700074.1"/>
    <property type="molecule type" value="Genomic_DNA"/>
</dbReference>
<dbReference type="Proteomes" id="UP001201812">
    <property type="component" value="Unassembled WGS sequence"/>
</dbReference>
<dbReference type="Pfam" id="PF00583">
    <property type="entry name" value="Acetyltransf_1"/>
    <property type="match status" value="1"/>
</dbReference>
<evidence type="ECO:0000313" key="6">
    <source>
        <dbReference type="Proteomes" id="UP001201812"/>
    </source>
</evidence>
<keyword evidence="2" id="KW-0808">Transferase</keyword>
<reference evidence="5" key="1">
    <citation type="submission" date="2022-01" db="EMBL/GenBank/DDBJ databases">
        <title>Genome Sequence Resource for Two Populations of Ditylenchus destructor, the Migratory Endoparasitic Phytonematode.</title>
        <authorList>
            <person name="Zhang H."/>
            <person name="Lin R."/>
            <person name="Xie B."/>
        </authorList>
    </citation>
    <scope>NUCLEOTIDE SEQUENCE</scope>
    <source>
        <strain evidence="5">BazhouSP</strain>
    </source>
</reference>
<gene>
    <name evidence="5" type="ORF">DdX_16941</name>
</gene>
<dbReference type="FunFam" id="3.40.630.30:FF:000064">
    <property type="entry name" value="GNAT family acetyltransferase"/>
    <property type="match status" value="1"/>
</dbReference>
<dbReference type="Gene3D" id="3.40.630.30">
    <property type="match status" value="1"/>
</dbReference>
<protein>
    <submittedName>
        <fullName evidence="5">Acetyltransferase (GNAT) family domain-containing protein</fullName>
    </submittedName>
</protein>
<name>A0AAD4MPK0_9BILA</name>
<feature type="domain" description="N-acetyltransferase" evidence="4">
    <location>
        <begin position="8"/>
        <end position="158"/>
    </location>
</feature>
<dbReference type="SUPFAM" id="SSF55729">
    <property type="entry name" value="Acyl-CoA N-acyltransferases (Nat)"/>
    <property type="match status" value="1"/>
</dbReference>
<dbReference type="InterPro" id="IPR051016">
    <property type="entry name" value="Diverse_Substrate_AcTransf"/>
</dbReference>
<accession>A0AAD4MPK0</accession>
<organism evidence="5 6">
    <name type="scientific">Ditylenchus destructor</name>
    <dbReference type="NCBI Taxonomy" id="166010"/>
    <lineage>
        <taxon>Eukaryota</taxon>
        <taxon>Metazoa</taxon>
        <taxon>Ecdysozoa</taxon>
        <taxon>Nematoda</taxon>
        <taxon>Chromadorea</taxon>
        <taxon>Rhabditida</taxon>
        <taxon>Tylenchina</taxon>
        <taxon>Tylenchomorpha</taxon>
        <taxon>Sphaerularioidea</taxon>
        <taxon>Anguinidae</taxon>
        <taxon>Anguininae</taxon>
        <taxon>Ditylenchus</taxon>
    </lineage>
</organism>
<evidence type="ECO:0000256" key="1">
    <source>
        <dbReference type="ARBA" id="ARBA00008694"/>
    </source>
</evidence>
<dbReference type="PANTHER" id="PTHR10545">
    <property type="entry name" value="DIAMINE N-ACETYLTRANSFERASE"/>
    <property type="match status" value="1"/>
</dbReference>
<dbReference type="PROSITE" id="PS51186">
    <property type="entry name" value="GNAT"/>
    <property type="match status" value="1"/>
</dbReference>
<dbReference type="AlphaFoldDB" id="A0AAD4MPK0"/>
<evidence type="ECO:0000256" key="3">
    <source>
        <dbReference type="ARBA" id="ARBA00023315"/>
    </source>
</evidence>
<keyword evidence="3" id="KW-0012">Acyltransferase</keyword>
<comment type="similarity">
    <text evidence="1">Belongs to the acetyltransferase family.</text>
</comment>
<comment type="caution">
    <text evidence="5">The sequence shown here is derived from an EMBL/GenBank/DDBJ whole genome shotgun (WGS) entry which is preliminary data.</text>
</comment>
<evidence type="ECO:0000256" key="2">
    <source>
        <dbReference type="ARBA" id="ARBA00022679"/>
    </source>
</evidence>
<dbReference type="GO" id="GO:0008080">
    <property type="term" value="F:N-acetyltransferase activity"/>
    <property type="evidence" value="ECO:0007669"/>
    <property type="project" value="TreeGrafter"/>
</dbReference>
<sequence length="174" mass="19663">MADPTTEFIIRSAVPNDAPQIRELIQDLANFIQMSDGPKISAEQLAKDMEAGLMKAFIAHHRETSEVAAMLIHATSYGSWIGPYAIMDDLYVREKFRRKGLSRTLMAMLAVYCLENNITVMKWTVRKWNKIAIDFYNKIGAVDLCDKAGTVCYKLNEPEMRSLANGGRTTEEHT</sequence>
<dbReference type="CDD" id="cd04301">
    <property type="entry name" value="NAT_SF"/>
    <property type="match status" value="1"/>
</dbReference>
<dbReference type="PANTHER" id="PTHR10545:SF29">
    <property type="entry name" value="GH14572P-RELATED"/>
    <property type="match status" value="1"/>
</dbReference>
<dbReference type="InterPro" id="IPR016181">
    <property type="entry name" value="Acyl_CoA_acyltransferase"/>
</dbReference>